<accession>A0ABQ4UL44</accession>
<keyword evidence="3" id="KW-1185">Reference proteome</keyword>
<evidence type="ECO:0000256" key="1">
    <source>
        <dbReference type="SAM" id="MobiDB-lite"/>
    </source>
</evidence>
<evidence type="ECO:0000313" key="3">
    <source>
        <dbReference type="Proteomes" id="UP001055039"/>
    </source>
</evidence>
<comment type="caution">
    <text evidence="2">The sequence shown here is derived from an EMBL/GenBank/DDBJ whole genome shotgun (WGS) entry which is preliminary data.</text>
</comment>
<feature type="compositionally biased region" description="Acidic residues" evidence="1">
    <location>
        <begin position="134"/>
        <end position="145"/>
    </location>
</feature>
<organism evidence="2 3">
    <name type="scientific">Methylorubrum aminovorans</name>
    <dbReference type="NCBI Taxonomy" id="269069"/>
    <lineage>
        <taxon>Bacteria</taxon>
        <taxon>Pseudomonadati</taxon>
        <taxon>Pseudomonadota</taxon>
        <taxon>Alphaproteobacteria</taxon>
        <taxon>Hyphomicrobiales</taxon>
        <taxon>Methylobacteriaceae</taxon>
        <taxon>Methylorubrum</taxon>
    </lineage>
</organism>
<evidence type="ECO:0000313" key="2">
    <source>
        <dbReference type="EMBL" id="GJE67431.1"/>
    </source>
</evidence>
<feature type="region of interest" description="Disordered" evidence="1">
    <location>
        <begin position="111"/>
        <end position="145"/>
    </location>
</feature>
<dbReference type="RefSeq" id="WP_238228330.1">
    <property type="nucleotide sequence ID" value="NZ_BAAADH010000017.1"/>
</dbReference>
<name>A0ABQ4UL44_9HYPH</name>
<proteinExistence type="predicted"/>
<reference evidence="2" key="1">
    <citation type="journal article" date="2021" name="Front. Microbiol.">
        <title>Comprehensive Comparative Genomics and Phenotyping of Methylobacterium Species.</title>
        <authorList>
            <person name="Alessa O."/>
            <person name="Ogura Y."/>
            <person name="Fujitani Y."/>
            <person name="Takami H."/>
            <person name="Hayashi T."/>
            <person name="Sahin N."/>
            <person name="Tani A."/>
        </authorList>
    </citation>
    <scope>NUCLEOTIDE SEQUENCE</scope>
    <source>
        <strain evidence="2">NBRC 15686</strain>
    </source>
</reference>
<protein>
    <submittedName>
        <fullName evidence="2">Uncharacterized protein</fullName>
    </submittedName>
</protein>
<gene>
    <name evidence="2" type="ORF">LNAOJCKE_4662</name>
</gene>
<reference evidence="2" key="2">
    <citation type="submission" date="2021-08" db="EMBL/GenBank/DDBJ databases">
        <authorList>
            <person name="Tani A."/>
            <person name="Ola A."/>
            <person name="Ogura Y."/>
            <person name="Katsura K."/>
            <person name="Hayashi T."/>
        </authorList>
    </citation>
    <scope>NUCLEOTIDE SEQUENCE</scope>
    <source>
        <strain evidence="2">NBRC 15686</strain>
    </source>
</reference>
<dbReference type="EMBL" id="BPRC01000027">
    <property type="protein sequence ID" value="GJE67431.1"/>
    <property type="molecule type" value="Genomic_DNA"/>
</dbReference>
<sequence length="145" mass="16552">MRLRPLNPAEIRAIEEHRRQVREALSRMAEGRRFEHTDLRSAPFLDRWELRESPTVPGAICLSGIAYGHPSREDGPIITAPIRYRTDTWMETDDGVLFILGRMIEPEHPRILDGRRGRGRQLPAHPGFVTGTPDTDEDDLPPVEP</sequence>
<dbReference type="Proteomes" id="UP001055039">
    <property type="component" value="Unassembled WGS sequence"/>
</dbReference>